<comment type="caution">
    <text evidence="2">The sequence shown here is derived from an EMBL/GenBank/DDBJ whole genome shotgun (WGS) entry which is preliminary data.</text>
</comment>
<dbReference type="Proteomes" id="UP001596043">
    <property type="component" value="Unassembled WGS sequence"/>
</dbReference>
<name>A0ABV9HZK3_9FLAO</name>
<proteinExistence type="predicted"/>
<dbReference type="EMBL" id="JBHSFV010000010">
    <property type="protein sequence ID" value="MFC4635292.1"/>
    <property type="molecule type" value="Genomic_DNA"/>
</dbReference>
<protein>
    <submittedName>
        <fullName evidence="2">Carboxypeptidase-like regulatory domain-containing protein</fullName>
    </submittedName>
</protein>
<feature type="signal peptide" evidence="1">
    <location>
        <begin position="1"/>
        <end position="20"/>
    </location>
</feature>
<gene>
    <name evidence="2" type="ORF">ACFO3O_15385</name>
</gene>
<accession>A0ABV9HZK3</accession>
<sequence length="325" mass="37229">MKLNVHVLFLFLLISLSGFAQKFQVIDAENKMPVSFATISFGDGRGTFAGEDGVFDFPKEKYADIDSLHISAIGFKEQGFSTQDIPAIITLLPEASQLTEVILTAPKRGKYKTKKQKPTTHEDIHTSWLPTVESEVAVFFERLENKPTRIAKLLLPINAETQYKSKGKGNFATIFRIQFYQNDLGLPGKPIIHEKIVFAMDQDTEKVFELDIQSKQIFIPEEGIFASLQVLGYADKNGKLVQSKKYREIKTKRGIQKISTAFRPLLPFTNEFPSQKTYVRRIFLNNKKWQVFDESYNENSNLIKTGFRHYGMGTVLHIFEEKYNH</sequence>
<evidence type="ECO:0000256" key="1">
    <source>
        <dbReference type="SAM" id="SignalP"/>
    </source>
</evidence>
<organism evidence="2 3">
    <name type="scientific">Dokdonia ponticola</name>
    <dbReference type="NCBI Taxonomy" id="2041041"/>
    <lineage>
        <taxon>Bacteria</taxon>
        <taxon>Pseudomonadati</taxon>
        <taxon>Bacteroidota</taxon>
        <taxon>Flavobacteriia</taxon>
        <taxon>Flavobacteriales</taxon>
        <taxon>Flavobacteriaceae</taxon>
        <taxon>Dokdonia</taxon>
    </lineage>
</organism>
<evidence type="ECO:0000313" key="2">
    <source>
        <dbReference type="EMBL" id="MFC4635292.1"/>
    </source>
</evidence>
<dbReference type="RefSeq" id="WP_379980376.1">
    <property type="nucleotide sequence ID" value="NZ_JBHSFV010000010.1"/>
</dbReference>
<keyword evidence="3" id="KW-1185">Reference proteome</keyword>
<evidence type="ECO:0000313" key="3">
    <source>
        <dbReference type="Proteomes" id="UP001596043"/>
    </source>
</evidence>
<feature type="chain" id="PRO_5047342666" evidence="1">
    <location>
        <begin position="21"/>
        <end position="325"/>
    </location>
</feature>
<reference evidence="3" key="1">
    <citation type="journal article" date="2019" name="Int. J. Syst. Evol. Microbiol.">
        <title>The Global Catalogue of Microorganisms (GCM) 10K type strain sequencing project: providing services to taxonomists for standard genome sequencing and annotation.</title>
        <authorList>
            <consortium name="The Broad Institute Genomics Platform"/>
            <consortium name="The Broad Institute Genome Sequencing Center for Infectious Disease"/>
            <person name="Wu L."/>
            <person name="Ma J."/>
        </authorList>
    </citation>
    <scope>NUCLEOTIDE SEQUENCE [LARGE SCALE GENOMIC DNA]</scope>
    <source>
        <strain evidence="3">YJ-61-S</strain>
    </source>
</reference>
<keyword evidence="1" id="KW-0732">Signal</keyword>